<proteinExistence type="predicted"/>
<keyword evidence="3" id="KW-1185">Reference proteome</keyword>
<evidence type="ECO:0000313" key="2">
    <source>
        <dbReference type="EMBL" id="WSD14293.1"/>
    </source>
</evidence>
<dbReference type="EMBL" id="CP109135">
    <property type="protein sequence ID" value="WSD14293.1"/>
    <property type="molecule type" value="Genomic_DNA"/>
</dbReference>
<reference evidence="2 3" key="1">
    <citation type="submission" date="2022-10" db="EMBL/GenBank/DDBJ databases">
        <title>The complete genomes of actinobacterial strains from the NBC collection.</title>
        <authorList>
            <person name="Joergensen T.S."/>
            <person name="Alvarez Arevalo M."/>
            <person name="Sterndorff E.B."/>
            <person name="Faurdal D."/>
            <person name="Vuksanovic O."/>
            <person name="Mourched A.-S."/>
            <person name="Charusanti P."/>
            <person name="Shaw S."/>
            <person name="Blin K."/>
            <person name="Weber T."/>
        </authorList>
    </citation>
    <scope>NUCLEOTIDE SEQUENCE [LARGE SCALE GENOMIC DNA]</scope>
    <source>
        <strain evidence="2 3">NBC 01752</strain>
    </source>
</reference>
<dbReference type="Proteomes" id="UP001340816">
    <property type="component" value="Chromosome"/>
</dbReference>
<dbReference type="RefSeq" id="WP_326758940.1">
    <property type="nucleotide sequence ID" value="NZ_CP109135.1"/>
</dbReference>
<protein>
    <recommendedName>
        <fullName evidence="1">Spore protein YkvP/CgeB glycosyl transferase-like domain-containing protein</fullName>
    </recommendedName>
</protein>
<dbReference type="InterPro" id="IPR055259">
    <property type="entry name" value="YkvP/CgeB_Glyco_trans-like"/>
</dbReference>
<evidence type="ECO:0000313" key="3">
    <source>
        <dbReference type="Proteomes" id="UP001340816"/>
    </source>
</evidence>
<feature type="domain" description="Spore protein YkvP/CgeB glycosyl transferase-like" evidence="1">
    <location>
        <begin position="207"/>
        <end position="306"/>
    </location>
</feature>
<organism evidence="2 3">
    <name type="scientific">Streptomyces phaeochromogenes</name>
    <dbReference type="NCBI Taxonomy" id="1923"/>
    <lineage>
        <taxon>Bacteria</taxon>
        <taxon>Bacillati</taxon>
        <taxon>Actinomycetota</taxon>
        <taxon>Actinomycetes</taxon>
        <taxon>Kitasatosporales</taxon>
        <taxon>Streptomycetaceae</taxon>
        <taxon>Streptomyces</taxon>
        <taxon>Streptomyces phaeochromogenes group</taxon>
    </lineage>
</organism>
<dbReference type="Pfam" id="PF13524">
    <property type="entry name" value="Glyco_trans_1_2"/>
    <property type="match status" value="1"/>
</dbReference>
<gene>
    <name evidence="2" type="ORF">OHB35_14160</name>
</gene>
<accession>A0ABZ1H6W6</accession>
<name>A0ABZ1H6W6_STRPH</name>
<dbReference type="SUPFAM" id="SSF53756">
    <property type="entry name" value="UDP-Glycosyltransferase/glycogen phosphorylase"/>
    <property type="match status" value="1"/>
</dbReference>
<sequence>MGHKMRIGYSFWGFLGNGITDTPDGGRSHRLPLINALIDRGHEVVFLQSNRDLLEAGEDLRDAYAFDGGFPDIDILFLEWRWPIERRNTTQCGTEGHACDLHRQAELLKHYSTQRGLPTVIWDKDRQLRPESPWRRAPKTAVCEAALEPTQDAHQLLFPVDDRLLAQADPIALSTQPRNIALGYAGNQYDRDEPFDRFVSPAAACVEHQVGGKWTRTSRWPHVTFLGRIPFEQVKHLYSRSLATVLLLPERYATSGQMTQRIFEAVLAGCLPLAPSDIRHVNRFVPEGLIVHSGRQVIQRIRHLQAIAGTEQHAQLIATCLNHLDLFRLSRQVDALEAVFEMVTSTDTARQGAA</sequence>
<evidence type="ECO:0000259" key="1">
    <source>
        <dbReference type="Pfam" id="PF13524"/>
    </source>
</evidence>